<comment type="caution">
    <text evidence="8">The sequence shown here is derived from an EMBL/GenBank/DDBJ whole genome shotgun (WGS) entry which is preliminary data.</text>
</comment>
<evidence type="ECO:0000256" key="2">
    <source>
        <dbReference type="ARBA" id="ARBA00022679"/>
    </source>
</evidence>
<dbReference type="InterPro" id="IPR017441">
    <property type="entry name" value="Protein_kinase_ATP_BS"/>
</dbReference>
<dbReference type="EMBL" id="CAJVPP010002531">
    <property type="protein sequence ID" value="CAG8603343.1"/>
    <property type="molecule type" value="Genomic_DNA"/>
</dbReference>
<dbReference type="Pfam" id="PF00069">
    <property type="entry name" value="Pkinase"/>
    <property type="match status" value="1"/>
</dbReference>
<dbReference type="SUPFAM" id="SSF56112">
    <property type="entry name" value="Protein kinase-like (PK-like)"/>
    <property type="match status" value="1"/>
</dbReference>
<keyword evidence="3 6" id="KW-0547">Nucleotide-binding</keyword>
<keyword evidence="1" id="KW-0723">Serine/threonine-protein kinase</keyword>
<evidence type="ECO:0000259" key="7">
    <source>
        <dbReference type="PROSITE" id="PS50011"/>
    </source>
</evidence>
<evidence type="ECO:0000313" key="8">
    <source>
        <dbReference type="EMBL" id="CAG8603343.1"/>
    </source>
</evidence>
<reference evidence="8" key="1">
    <citation type="submission" date="2021-06" db="EMBL/GenBank/DDBJ databases">
        <authorList>
            <person name="Kallberg Y."/>
            <person name="Tangrot J."/>
            <person name="Rosling A."/>
        </authorList>
    </citation>
    <scope>NUCLEOTIDE SEQUENCE</scope>
    <source>
        <strain evidence="8">87-6 pot B 2015</strain>
    </source>
</reference>
<evidence type="ECO:0000313" key="9">
    <source>
        <dbReference type="Proteomes" id="UP000789375"/>
    </source>
</evidence>
<dbReference type="Gene3D" id="1.10.510.10">
    <property type="entry name" value="Transferase(Phosphotransferase) domain 1"/>
    <property type="match status" value="1"/>
</dbReference>
<keyword evidence="5 6" id="KW-0067">ATP-binding</keyword>
<feature type="domain" description="Protein kinase" evidence="7">
    <location>
        <begin position="343"/>
        <end position="579"/>
    </location>
</feature>
<dbReference type="Gene3D" id="3.30.200.20">
    <property type="entry name" value="Phosphorylase Kinase, domain 1"/>
    <property type="match status" value="1"/>
</dbReference>
<evidence type="ECO:0000256" key="1">
    <source>
        <dbReference type="ARBA" id="ARBA00022527"/>
    </source>
</evidence>
<accession>A0A9N9CKA5</accession>
<dbReference type="SMART" id="SM00220">
    <property type="entry name" value="S_TKc"/>
    <property type="match status" value="1"/>
</dbReference>
<dbReference type="PROSITE" id="PS00107">
    <property type="entry name" value="PROTEIN_KINASE_ATP"/>
    <property type="match status" value="1"/>
</dbReference>
<dbReference type="InterPro" id="IPR000719">
    <property type="entry name" value="Prot_kinase_dom"/>
</dbReference>
<feature type="binding site" evidence="6">
    <location>
        <position position="374"/>
    </location>
    <ligand>
        <name>ATP</name>
        <dbReference type="ChEBI" id="CHEBI:30616"/>
    </ligand>
</feature>
<dbReference type="AlphaFoldDB" id="A0A9N9CKA5"/>
<gene>
    <name evidence="8" type="ORF">FMOSSE_LOCUS9067</name>
</gene>
<evidence type="ECO:0000256" key="6">
    <source>
        <dbReference type="PROSITE-ProRule" id="PRU10141"/>
    </source>
</evidence>
<dbReference type="Proteomes" id="UP000789375">
    <property type="component" value="Unassembled WGS sequence"/>
</dbReference>
<dbReference type="InterPro" id="IPR049229">
    <property type="entry name" value="DUF6826"/>
</dbReference>
<keyword evidence="9" id="KW-1185">Reference proteome</keyword>
<dbReference type="GO" id="GO:0005524">
    <property type="term" value="F:ATP binding"/>
    <property type="evidence" value="ECO:0007669"/>
    <property type="project" value="UniProtKB-UniRule"/>
</dbReference>
<name>A0A9N9CKA5_FUNMO</name>
<dbReference type="Pfam" id="PF20713">
    <property type="entry name" value="DUF6826"/>
    <property type="match status" value="1"/>
</dbReference>
<dbReference type="PROSITE" id="PS50011">
    <property type="entry name" value="PROTEIN_KINASE_DOM"/>
    <property type="match status" value="1"/>
</dbReference>
<proteinExistence type="predicted"/>
<dbReference type="GO" id="GO:0004674">
    <property type="term" value="F:protein serine/threonine kinase activity"/>
    <property type="evidence" value="ECO:0007669"/>
    <property type="project" value="UniProtKB-KW"/>
</dbReference>
<evidence type="ECO:0000256" key="4">
    <source>
        <dbReference type="ARBA" id="ARBA00022777"/>
    </source>
</evidence>
<dbReference type="InterPro" id="IPR011009">
    <property type="entry name" value="Kinase-like_dom_sf"/>
</dbReference>
<evidence type="ECO:0000256" key="3">
    <source>
        <dbReference type="ARBA" id="ARBA00022741"/>
    </source>
</evidence>
<keyword evidence="4" id="KW-0418">Kinase</keyword>
<evidence type="ECO:0000256" key="5">
    <source>
        <dbReference type="ARBA" id="ARBA00022840"/>
    </source>
</evidence>
<protein>
    <submittedName>
        <fullName evidence="8">4807_t:CDS:1</fullName>
    </submittedName>
</protein>
<dbReference type="PANTHER" id="PTHR24351">
    <property type="entry name" value="RIBOSOMAL PROTEIN S6 KINASE"/>
    <property type="match status" value="1"/>
</dbReference>
<sequence>MSSTSASTEGDYVYQEVNRLSVLDNEGKLTGVEVSKLFKYFTKNSNEIAEIEKSLKRSPNDEIKLMYLRELLTGQGDFPNLNSLKDVVEEIVRGLDFKMEQGFNKVRRAIEEAIYSPGTDLTGTDKGKTVMDKGTHIVFPLEWTTSSKRSGNGRFTNPPNRNADPREEEVQQYFINECKELEKSPNIKNKLIVVDKHSSLSLGTRKPDFLFISKGSHLNMLNVVAVGEIKKRGSDNFNSAQIGQAISFGEKVLQLQPRRTFVYVVLTDSIVINIYVVHRVDQNTRSNPTTQFTYQYITPASLEFSGARDADNTGWKLLVTIMESSPNILGWVEPSLKFGNNTVNLVRSIGVGRTSVVYEGKHNDALVAVKVAKKANYLPCFESEYTALNDLSSLNSLHIPKILFNSVDALVISQIGERIGNLRKKDIKDIISTLEKVHSLNYVHRDLRKYNLVRDQLGNIVIIDWGYSIKLEGNHNFAFAGALECMPDNILQSIVNDDDDIIYGPGVDLTCLVRSFYLMLHRPSLDRIPFDKEDDIKSRAQMMLNFWMGCGRSDVWDSIYNAIEILDYDQLIQQLERLF</sequence>
<keyword evidence="2" id="KW-0808">Transferase</keyword>
<organism evidence="8 9">
    <name type="scientific">Funneliformis mosseae</name>
    <name type="common">Endomycorrhizal fungus</name>
    <name type="synonym">Glomus mosseae</name>
    <dbReference type="NCBI Taxonomy" id="27381"/>
    <lineage>
        <taxon>Eukaryota</taxon>
        <taxon>Fungi</taxon>
        <taxon>Fungi incertae sedis</taxon>
        <taxon>Mucoromycota</taxon>
        <taxon>Glomeromycotina</taxon>
        <taxon>Glomeromycetes</taxon>
        <taxon>Glomerales</taxon>
        <taxon>Glomeraceae</taxon>
        <taxon>Funneliformis</taxon>
    </lineage>
</organism>